<evidence type="ECO:0000259" key="1">
    <source>
        <dbReference type="Pfam" id="PF00501"/>
    </source>
</evidence>
<keyword evidence="3" id="KW-1185">Reference proteome</keyword>
<name>A0ABV7XCH6_9SPHN</name>
<protein>
    <submittedName>
        <fullName evidence="2">AMP-binding protein</fullName>
    </submittedName>
</protein>
<organism evidence="2 3">
    <name type="scientific">Sphingoaurantiacus capsulatus</name>
    <dbReference type="NCBI Taxonomy" id="1771310"/>
    <lineage>
        <taxon>Bacteria</taxon>
        <taxon>Pseudomonadati</taxon>
        <taxon>Pseudomonadota</taxon>
        <taxon>Alphaproteobacteria</taxon>
        <taxon>Sphingomonadales</taxon>
        <taxon>Sphingosinicellaceae</taxon>
        <taxon>Sphingoaurantiacus</taxon>
    </lineage>
</organism>
<dbReference type="EMBL" id="JBHRXV010000009">
    <property type="protein sequence ID" value="MFC3712948.1"/>
    <property type="molecule type" value="Genomic_DNA"/>
</dbReference>
<dbReference type="Proteomes" id="UP001595615">
    <property type="component" value="Unassembled WGS sequence"/>
</dbReference>
<dbReference type="InterPro" id="IPR020845">
    <property type="entry name" value="AMP-binding_CS"/>
</dbReference>
<comment type="caution">
    <text evidence="2">The sequence shown here is derived from an EMBL/GenBank/DDBJ whole genome shotgun (WGS) entry which is preliminary data.</text>
</comment>
<dbReference type="PANTHER" id="PTHR24096">
    <property type="entry name" value="LONG-CHAIN-FATTY-ACID--COA LIGASE"/>
    <property type="match status" value="1"/>
</dbReference>
<dbReference type="Gene3D" id="3.40.50.12780">
    <property type="entry name" value="N-terminal domain of ligase-like"/>
    <property type="match status" value="1"/>
</dbReference>
<proteinExistence type="predicted"/>
<reference evidence="3" key="1">
    <citation type="journal article" date="2019" name="Int. J. Syst. Evol. Microbiol.">
        <title>The Global Catalogue of Microorganisms (GCM) 10K type strain sequencing project: providing services to taxonomists for standard genome sequencing and annotation.</title>
        <authorList>
            <consortium name="The Broad Institute Genomics Platform"/>
            <consortium name="The Broad Institute Genome Sequencing Center for Infectious Disease"/>
            <person name="Wu L."/>
            <person name="Ma J."/>
        </authorList>
    </citation>
    <scope>NUCLEOTIDE SEQUENCE [LARGE SCALE GENOMIC DNA]</scope>
    <source>
        <strain evidence="3">KCTC 42644</strain>
    </source>
</reference>
<accession>A0ABV7XCH6</accession>
<evidence type="ECO:0000313" key="3">
    <source>
        <dbReference type="Proteomes" id="UP001595615"/>
    </source>
</evidence>
<dbReference type="PROSITE" id="PS00455">
    <property type="entry name" value="AMP_BINDING"/>
    <property type="match status" value="1"/>
</dbReference>
<evidence type="ECO:0000313" key="2">
    <source>
        <dbReference type="EMBL" id="MFC3712948.1"/>
    </source>
</evidence>
<gene>
    <name evidence="2" type="ORF">ACFOMD_10220</name>
</gene>
<dbReference type="SUPFAM" id="SSF56801">
    <property type="entry name" value="Acetyl-CoA synthetase-like"/>
    <property type="match status" value="1"/>
</dbReference>
<sequence>MTTPLRTPPPSVEVDHRADGSILLRSPLPLPRVRQSLPHIFDETADAHPDRLFMRQRTAPGGPWRDISYRDARRAANGLAQWLIDQGLQPGACVAYLSAPSIEHGIVAVATQRAGIAIAPVSVAYSLLSTDHAKLRACIVKPGAKIVFVDDATMFGPAMRALADLDVKFVAVKGAAEGIEAVPFAEVIATEPGPEVARRMAAITPDMTARIMHTSGSTGSPKATPQPQSNMTLTVAQIEAIGLLDFGGEGPQHLEAMPFSHIMAGNFNFANVIRAGGTIHIDDGKPTPELFPRTIANLREVSPHFFITVPLGYVMLCDAMEADDALRDSFFRNMRYIGFGGAVLPEAVKDRLLALSRAALGHELPIFSFYGATEYLFGTLKYWTGGRTDVIGLPLPGTDLKMQPVDGRYELRVKGPTLMPRSGYLGAPEASADLFDDEGYYRTGDAVHFADPDKPEEGLVFGGRIADDFKLTSGTFVSVNALRNDLIDAAAPLLREVVLCGLNEAHVGALVWPSDPGLPDLRERVTGAIATFNAGQSGSSRRIKTAIIETQPLSFDAGELTDKGNISPRVIRSRRSDAVADLFADAPTRDVLAF</sequence>
<dbReference type="RefSeq" id="WP_380860831.1">
    <property type="nucleotide sequence ID" value="NZ_JBHRXV010000009.1"/>
</dbReference>
<dbReference type="InterPro" id="IPR000873">
    <property type="entry name" value="AMP-dep_synth/lig_dom"/>
</dbReference>
<dbReference type="PANTHER" id="PTHR24096:SF420">
    <property type="entry name" value="LONG-CHAIN-FATTY-ACID--COA LIGASE-RELATED"/>
    <property type="match status" value="1"/>
</dbReference>
<feature type="domain" description="AMP-dependent synthetase/ligase" evidence="1">
    <location>
        <begin position="41"/>
        <end position="420"/>
    </location>
</feature>
<dbReference type="Pfam" id="PF00501">
    <property type="entry name" value="AMP-binding"/>
    <property type="match status" value="1"/>
</dbReference>
<dbReference type="InterPro" id="IPR042099">
    <property type="entry name" value="ANL_N_sf"/>
</dbReference>